<reference evidence="1 2" key="1">
    <citation type="journal article" date="2015" name="Genome Announc.">
        <title>Expanding the biotechnology potential of lactobacilli through comparative genomics of 213 strains and associated genera.</title>
        <authorList>
            <person name="Sun Z."/>
            <person name="Harris H.M."/>
            <person name="McCann A."/>
            <person name="Guo C."/>
            <person name="Argimon S."/>
            <person name="Zhang W."/>
            <person name="Yang X."/>
            <person name="Jeffery I.B."/>
            <person name="Cooney J.C."/>
            <person name="Kagawa T.F."/>
            <person name="Liu W."/>
            <person name="Song Y."/>
            <person name="Salvetti E."/>
            <person name="Wrobel A."/>
            <person name="Rasinkangas P."/>
            <person name="Parkhill J."/>
            <person name="Rea M.C."/>
            <person name="O'Sullivan O."/>
            <person name="Ritari J."/>
            <person name="Douillard F.P."/>
            <person name="Paul Ross R."/>
            <person name="Yang R."/>
            <person name="Briner A.E."/>
            <person name="Felis G.E."/>
            <person name="de Vos W.M."/>
            <person name="Barrangou R."/>
            <person name="Klaenhammer T.R."/>
            <person name="Caufield P.W."/>
            <person name="Cui Y."/>
            <person name="Zhang H."/>
            <person name="O'Toole P.W."/>
        </authorList>
    </citation>
    <scope>NUCLEOTIDE SEQUENCE [LARGE SCALE GENOMIC DNA]</scope>
    <source>
        <strain evidence="1 2">LMG 26013</strain>
    </source>
</reference>
<accession>A0A0R2M043</accession>
<dbReference type="STRING" id="942150.IV64_GL001477"/>
<keyword evidence="2" id="KW-1185">Reference proteome</keyword>
<dbReference type="AlphaFoldDB" id="A0A0R2M043"/>
<organism evidence="1 2">
    <name type="scientific">Lactiplantibacillus xiangfangensis</name>
    <dbReference type="NCBI Taxonomy" id="942150"/>
    <lineage>
        <taxon>Bacteria</taxon>
        <taxon>Bacillati</taxon>
        <taxon>Bacillota</taxon>
        <taxon>Bacilli</taxon>
        <taxon>Lactobacillales</taxon>
        <taxon>Lactobacillaceae</taxon>
        <taxon>Lactiplantibacillus</taxon>
    </lineage>
</organism>
<gene>
    <name evidence="1" type="ORF">IV64_GL001477</name>
</gene>
<sequence>MVPFIYQLLTLIEIYGKQKAVNQGVLNLIDGYRIEPIGYTGLEPVNYGFRVRCLTNLANTQ</sequence>
<comment type="caution">
    <text evidence="1">The sequence shown here is derived from an EMBL/GenBank/DDBJ whole genome shotgun (WGS) entry which is preliminary data.</text>
</comment>
<name>A0A0R2M043_9LACO</name>
<proteinExistence type="predicted"/>
<evidence type="ECO:0000313" key="2">
    <source>
        <dbReference type="Proteomes" id="UP000051783"/>
    </source>
</evidence>
<dbReference type="Proteomes" id="UP000051783">
    <property type="component" value="Unassembled WGS sequence"/>
</dbReference>
<protein>
    <submittedName>
        <fullName evidence="1">Uncharacterized protein</fullName>
    </submittedName>
</protein>
<dbReference type="EMBL" id="JQCL01000103">
    <property type="protein sequence ID" value="KRO07550.1"/>
    <property type="molecule type" value="Genomic_DNA"/>
</dbReference>
<evidence type="ECO:0000313" key="1">
    <source>
        <dbReference type="EMBL" id="KRO07550.1"/>
    </source>
</evidence>